<comment type="caution">
    <text evidence="2">The sequence shown here is derived from an EMBL/GenBank/DDBJ whole genome shotgun (WGS) entry which is preliminary data.</text>
</comment>
<proteinExistence type="predicted"/>
<name>A0AAN9AAI9_HALRR</name>
<evidence type="ECO:0000313" key="2">
    <source>
        <dbReference type="EMBL" id="KAK7078010.1"/>
    </source>
</evidence>
<protein>
    <recommendedName>
        <fullName evidence="1">DOMON domain-containing protein</fullName>
    </recommendedName>
</protein>
<evidence type="ECO:0000259" key="1">
    <source>
        <dbReference type="PROSITE" id="PS50836"/>
    </source>
</evidence>
<dbReference type="PROSITE" id="PS50836">
    <property type="entry name" value="DOMON"/>
    <property type="match status" value="1"/>
</dbReference>
<accession>A0AAN9AAI9</accession>
<dbReference type="EMBL" id="JAXCGZ010008071">
    <property type="protein sequence ID" value="KAK7078010.1"/>
    <property type="molecule type" value="Genomic_DNA"/>
</dbReference>
<keyword evidence="3" id="KW-1185">Reference proteome</keyword>
<dbReference type="InterPro" id="IPR005018">
    <property type="entry name" value="DOMON_domain"/>
</dbReference>
<dbReference type="AlphaFoldDB" id="A0AAN9AAI9"/>
<reference evidence="2 3" key="1">
    <citation type="submission" date="2023-11" db="EMBL/GenBank/DDBJ databases">
        <title>Halocaridina rubra genome assembly.</title>
        <authorList>
            <person name="Smith C."/>
        </authorList>
    </citation>
    <scope>NUCLEOTIDE SEQUENCE [LARGE SCALE GENOMIC DNA]</scope>
    <source>
        <strain evidence="2">EP-1</strain>
        <tissue evidence="2">Whole</tissue>
    </source>
</reference>
<dbReference type="Proteomes" id="UP001381693">
    <property type="component" value="Unassembled WGS sequence"/>
</dbReference>
<feature type="domain" description="DOMON" evidence="1">
    <location>
        <begin position="1"/>
        <end position="75"/>
    </location>
</feature>
<organism evidence="2 3">
    <name type="scientific">Halocaridina rubra</name>
    <name type="common">Hawaiian red shrimp</name>
    <dbReference type="NCBI Taxonomy" id="373956"/>
    <lineage>
        <taxon>Eukaryota</taxon>
        <taxon>Metazoa</taxon>
        <taxon>Ecdysozoa</taxon>
        <taxon>Arthropoda</taxon>
        <taxon>Crustacea</taxon>
        <taxon>Multicrustacea</taxon>
        <taxon>Malacostraca</taxon>
        <taxon>Eumalacostraca</taxon>
        <taxon>Eucarida</taxon>
        <taxon>Decapoda</taxon>
        <taxon>Pleocyemata</taxon>
        <taxon>Caridea</taxon>
        <taxon>Atyoidea</taxon>
        <taxon>Atyidae</taxon>
        <taxon>Halocaridina</taxon>
    </lineage>
</organism>
<evidence type="ECO:0000313" key="3">
    <source>
        <dbReference type="Proteomes" id="UP001381693"/>
    </source>
</evidence>
<gene>
    <name evidence="2" type="ORF">SK128_007797</name>
</gene>
<sequence>MACMSLNGNVNVVMAYNEGKSNEILTNGQYGLTDIKTAQVDGQVYCSFTRQSVTEIKNIVFNLADDRFHLMLARGPASQGK</sequence>